<keyword evidence="5 7" id="KW-1133">Transmembrane helix</keyword>
<evidence type="ECO:0000256" key="7">
    <source>
        <dbReference type="RuleBase" id="RU363032"/>
    </source>
</evidence>
<gene>
    <name evidence="9" type="ORF">EDC14_100353</name>
</gene>
<comment type="caution">
    <text evidence="9">The sequence shown here is derived from an EMBL/GenBank/DDBJ whole genome shotgun (WGS) entry which is preliminary data.</text>
</comment>
<dbReference type="InterPro" id="IPR000515">
    <property type="entry name" value="MetI-like"/>
</dbReference>
<dbReference type="AlphaFoldDB" id="A0A4R1S9D4"/>
<comment type="subcellular location">
    <subcellularLocation>
        <location evidence="1 7">Cell membrane</location>
        <topology evidence="1 7">Multi-pass membrane protein</topology>
    </subcellularLocation>
</comment>
<comment type="similarity">
    <text evidence="7">Belongs to the binding-protein-dependent transport system permease family.</text>
</comment>
<dbReference type="CDD" id="cd06261">
    <property type="entry name" value="TM_PBP2"/>
    <property type="match status" value="1"/>
</dbReference>
<dbReference type="EMBL" id="SLUN01000003">
    <property type="protein sequence ID" value="TCL75122.1"/>
    <property type="molecule type" value="Genomic_DNA"/>
</dbReference>
<evidence type="ECO:0000313" key="10">
    <source>
        <dbReference type="Proteomes" id="UP000295008"/>
    </source>
</evidence>
<reference evidence="9 10" key="1">
    <citation type="submission" date="2019-03" db="EMBL/GenBank/DDBJ databases">
        <title>Genomic Encyclopedia of Type Strains, Phase IV (KMG-IV): sequencing the most valuable type-strain genomes for metagenomic binning, comparative biology and taxonomic classification.</title>
        <authorList>
            <person name="Goeker M."/>
        </authorList>
    </citation>
    <scope>NUCLEOTIDE SEQUENCE [LARGE SCALE GENOMIC DNA]</scope>
    <source>
        <strain evidence="9 10">LX-B</strain>
    </source>
</reference>
<name>A0A4R1S9D4_HYDET</name>
<proteinExistence type="inferred from homology"/>
<dbReference type="Proteomes" id="UP000295008">
    <property type="component" value="Unassembled WGS sequence"/>
</dbReference>
<feature type="transmembrane region" description="Helical" evidence="7">
    <location>
        <begin position="105"/>
        <end position="127"/>
    </location>
</feature>
<dbReference type="Gene3D" id="1.10.3720.10">
    <property type="entry name" value="MetI-like"/>
    <property type="match status" value="1"/>
</dbReference>
<dbReference type="PROSITE" id="PS50928">
    <property type="entry name" value="ABC_TM1"/>
    <property type="match status" value="1"/>
</dbReference>
<evidence type="ECO:0000313" key="9">
    <source>
        <dbReference type="EMBL" id="TCL75122.1"/>
    </source>
</evidence>
<evidence type="ECO:0000256" key="3">
    <source>
        <dbReference type="ARBA" id="ARBA00022475"/>
    </source>
</evidence>
<keyword evidence="10" id="KW-1185">Reference proteome</keyword>
<keyword evidence="2 7" id="KW-0813">Transport</keyword>
<dbReference type="PANTHER" id="PTHR43744">
    <property type="entry name" value="ABC TRANSPORTER PERMEASE PROTEIN MG189-RELATED-RELATED"/>
    <property type="match status" value="1"/>
</dbReference>
<feature type="domain" description="ABC transmembrane type-1" evidence="8">
    <location>
        <begin position="68"/>
        <end position="258"/>
    </location>
</feature>
<evidence type="ECO:0000256" key="5">
    <source>
        <dbReference type="ARBA" id="ARBA00022989"/>
    </source>
</evidence>
<dbReference type="Pfam" id="PF00528">
    <property type="entry name" value="BPD_transp_1"/>
    <property type="match status" value="1"/>
</dbReference>
<dbReference type="SUPFAM" id="SSF161098">
    <property type="entry name" value="MetI-like"/>
    <property type="match status" value="1"/>
</dbReference>
<dbReference type="GO" id="GO:0055085">
    <property type="term" value="P:transmembrane transport"/>
    <property type="evidence" value="ECO:0007669"/>
    <property type="project" value="InterPro"/>
</dbReference>
<evidence type="ECO:0000256" key="4">
    <source>
        <dbReference type="ARBA" id="ARBA00022692"/>
    </source>
</evidence>
<feature type="transmembrane region" description="Helical" evidence="7">
    <location>
        <begin position="139"/>
        <end position="158"/>
    </location>
</feature>
<sequence>MLRKYHLSVQLSLILVSLFFVIPFYFMVCTSFKTQAECYVYPITWLPEHFNLRGYRDIFGMIPFGRYFLNTSYITVLNVIGVVCCCPLAAYSFARLKWRGRDPLFFVTLAVMMIPYQVIMVPIFMIFSKLKLVGTFWPLIIPQYFGVPFYIFLLRQFFKGLPKDLEDSARIDGCSEFRIFLKIYLPICKPAVLTIMIFQMLSSWNDFNGPLIYLQRSEMYTLQLGLQQFKTAHLTYWPPMMAAAVLISLPIILVFFIAQKRFIEGITFTGIKG</sequence>
<accession>A0A4R1S9D4</accession>
<dbReference type="PANTHER" id="PTHR43744:SF12">
    <property type="entry name" value="ABC TRANSPORTER PERMEASE PROTEIN MG189-RELATED"/>
    <property type="match status" value="1"/>
</dbReference>
<evidence type="ECO:0000256" key="2">
    <source>
        <dbReference type="ARBA" id="ARBA00022448"/>
    </source>
</evidence>
<keyword evidence="3" id="KW-1003">Cell membrane</keyword>
<dbReference type="GO" id="GO:0005886">
    <property type="term" value="C:plasma membrane"/>
    <property type="evidence" value="ECO:0007669"/>
    <property type="project" value="UniProtKB-SubCell"/>
</dbReference>
<keyword evidence="4 7" id="KW-0812">Transmembrane</keyword>
<protein>
    <submittedName>
        <fullName evidence="9">Carbohydrate ABC transporter membrane protein 2 (CUT1 family)</fullName>
    </submittedName>
</protein>
<evidence type="ECO:0000256" key="6">
    <source>
        <dbReference type="ARBA" id="ARBA00023136"/>
    </source>
</evidence>
<evidence type="ECO:0000256" key="1">
    <source>
        <dbReference type="ARBA" id="ARBA00004651"/>
    </source>
</evidence>
<feature type="transmembrane region" description="Helical" evidence="7">
    <location>
        <begin position="236"/>
        <end position="258"/>
    </location>
</feature>
<dbReference type="InterPro" id="IPR035906">
    <property type="entry name" value="MetI-like_sf"/>
</dbReference>
<organism evidence="9 10">
    <name type="scientific">Hydrogenispora ethanolica</name>
    <dbReference type="NCBI Taxonomy" id="1082276"/>
    <lineage>
        <taxon>Bacteria</taxon>
        <taxon>Bacillati</taxon>
        <taxon>Bacillota</taxon>
        <taxon>Hydrogenispora</taxon>
    </lineage>
</organism>
<feature type="transmembrane region" description="Helical" evidence="7">
    <location>
        <begin position="7"/>
        <end position="26"/>
    </location>
</feature>
<dbReference type="OrthoDB" id="9787837at2"/>
<feature type="transmembrane region" description="Helical" evidence="7">
    <location>
        <begin position="179"/>
        <end position="201"/>
    </location>
</feature>
<evidence type="ECO:0000259" key="8">
    <source>
        <dbReference type="PROSITE" id="PS50928"/>
    </source>
</evidence>
<dbReference type="RefSeq" id="WP_132012810.1">
    <property type="nucleotide sequence ID" value="NZ_SLUN01000003.1"/>
</dbReference>
<feature type="transmembrane region" description="Helical" evidence="7">
    <location>
        <begin position="73"/>
        <end position="93"/>
    </location>
</feature>
<keyword evidence="6 7" id="KW-0472">Membrane</keyword>